<keyword evidence="2 5" id="KW-0812">Transmembrane</keyword>
<comment type="subcellular location">
    <subcellularLocation>
        <location evidence="5">Cell membrane</location>
        <topology evidence="5">Multi-pass membrane protein</topology>
    </subcellularLocation>
    <subcellularLocation>
        <location evidence="1">Membrane</location>
        <topology evidence="1">Multi-pass membrane protein</topology>
    </subcellularLocation>
</comment>
<evidence type="ECO:0000256" key="4">
    <source>
        <dbReference type="ARBA" id="ARBA00023136"/>
    </source>
</evidence>
<organism evidence="6 7">
    <name type="scientific">Pararhodobacter oceanensis</name>
    <dbReference type="NCBI Taxonomy" id="2172121"/>
    <lineage>
        <taxon>Bacteria</taxon>
        <taxon>Pseudomonadati</taxon>
        <taxon>Pseudomonadota</taxon>
        <taxon>Alphaproteobacteria</taxon>
        <taxon>Rhodobacterales</taxon>
        <taxon>Paracoccaceae</taxon>
        <taxon>Pararhodobacter</taxon>
    </lineage>
</organism>
<dbReference type="GO" id="GO:0005886">
    <property type="term" value="C:plasma membrane"/>
    <property type="evidence" value="ECO:0007669"/>
    <property type="project" value="UniProtKB-SubCell"/>
</dbReference>
<reference evidence="6 7" key="1">
    <citation type="submission" date="2018-04" db="EMBL/GenBank/DDBJ databases">
        <title>Pararhodobacter oceanense sp. nov., isolated from marine intertidal sediment.</title>
        <authorList>
            <person name="Wang X.-L."/>
            <person name="Du Z.-J."/>
        </authorList>
    </citation>
    <scope>NUCLEOTIDE SEQUENCE [LARGE SCALE GENOMIC DNA]</scope>
    <source>
        <strain evidence="6 7">AM505</strain>
    </source>
</reference>
<dbReference type="OrthoDB" id="8478323at2"/>
<dbReference type="Pfam" id="PF01925">
    <property type="entry name" value="TauE"/>
    <property type="match status" value="1"/>
</dbReference>
<feature type="transmembrane region" description="Helical" evidence="5">
    <location>
        <begin position="169"/>
        <end position="193"/>
    </location>
</feature>
<feature type="transmembrane region" description="Helical" evidence="5">
    <location>
        <begin position="213"/>
        <end position="231"/>
    </location>
</feature>
<evidence type="ECO:0000256" key="2">
    <source>
        <dbReference type="ARBA" id="ARBA00022692"/>
    </source>
</evidence>
<accession>A0A2T8HV89</accession>
<keyword evidence="5" id="KW-1003">Cell membrane</keyword>
<keyword evidence="3 5" id="KW-1133">Transmembrane helix</keyword>
<evidence type="ECO:0000256" key="3">
    <source>
        <dbReference type="ARBA" id="ARBA00022989"/>
    </source>
</evidence>
<feature type="transmembrane region" description="Helical" evidence="5">
    <location>
        <begin position="62"/>
        <end position="80"/>
    </location>
</feature>
<evidence type="ECO:0000313" key="6">
    <source>
        <dbReference type="EMBL" id="PVH29338.1"/>
    </source>
</evidence>
<comment type="caution">
    <text evidence="6">The sequence shown here is derived from an EMBL/GenBank/DDBJ whole genome shotgun (WGS) entry which is preliminary data.</text>
</comment>
<dbReference type="EMBL" id="QDKM01000003">
    <property type="protein sequence ID" value="PVH29338.1"/>
    <property type="molecule type" value="Genomic_DNA"/>
</dbReference>
<dbReference type="Proteomes" id="UP000245911">
    <property type="component" value="Unassembled WGS sequence"/>
</dbReference>
<evidence type="ECO:0000256" key="1">
    <source>
        <dbReference type="ARBA" id="ARBA00004141"/>
    </source>
</evidence>
<evidence type="ECO:0000313" key="7">
    <source>
        <dbReference type="Proteomes" id="UP000245911"/>
    </source>
</evidence>
<proteinExistence type="inferred from homology"/>
<keyword evidence="4 5" id="KW-0472">Membrane</keyword>
<sequence>MLALLLASFAGSFITIAFGIGGGVMLLAVMASLMPPMVLIPVHGVVQLGSNAGRAALMIRHLHLPALLWFGIGALVGVALGSALAVNIPGALVQIGIGAFVIWSVVSHPPAWMKRWPVVTGGLTTFLTMFFGSTGPLVATYTRSLGLARHGYVATQASLMVLQHALKSLAFGVLGFAFADWALFCAAMILAGFLGTLGGRLVLNRMSDARFQWALNALLVLIAARLIWSGARALL</sequence>
<keyword evidence="7" id="KW-1185">Reference proteome</keyword>
<dbReference type="AlphaFoldDB" id="A0A2T8HV89"/>
<gene>
    <name evidence="6" type="ORF">DDE20_07625</name>
</gene>
<name>A0A2T8HV89_9RHOB</name>
<comment type="similarity">
    <text evidence="5">Belongs to the 4-toluene sulfonate uptake permease (TSUP) (TC 2.A.102) family.</text>
</comment>
<protein>
    <recommendedName>
        <fullName evidence="5">Probable membrane transporter protein</fullName>
    </recommendedName>
</protein>
<evidence type="ECO:0000256" key="5">
    <source>
        <dbReference type="RuleBase" id="RU363041"/>
    </source>
</evidence>
<feature type="transmembrane region" description="Helical" evidence="5">
    <location>
        <begin position="118"/>
        <end position="139"/>
    </location>
</feature>
<dbReference type="InterPro" id="IPR002781">
    <property type="entry name" value="TM_pro_TauE-like"/>
</dbReference>
<feature type="transmembrane region" description="Helical" evidence="5">
    <location>
        <begin position="86"/>
        <end position="106"/>
    </location>
</feature>